<keyword evidence="3" id="KW-1185">Reference proteome</keyword>
<name>A0A9Q0RNW5_BLOTA</name>
<dbReference type="SMART" id="SM00355">
    <property type="entry name" value="ZnF_C2H2"/>
    <property type="match status" value="2"/>
</dbReference>
<evidence type="ECO:0000313" key="2">
    <source>
        <dbReference type="EMBL" id="KAJ6222833.1"/>
    </source>
</evidence>
<dbReference type="EMBL" id="JAPWDV010000001">
    <property type="protein sequence ID" value="KAJ6222833.1"/>
    <property type="molecule type" value="Genomic_DNA"/>
</dbReference>
<sequence>METNDDSIGNSSMIEQNRINGLRAKKGTIRKIIRNQKTFLDLFSKYQCEIRSMQMTIETKFKRLNMLEERLLHLAGAMHTNVNEYLLKRQQSQHMVTMNRLASMLNRNGLFHELNSETVTDIDEKSSHNRPLTCSYLEPIIDIHVNEDEECINLDNSDESEHEFKELVVKEESLSDELNESIETNISQCSNDQSLKSMTTTTAIKVNNVKLNGIHKSIRKATATVSSKTQFMQMVDKYKQNNNLIREKVAENVLALRTRDNETVLGYQCSVDGCSYMHFLRAQVNRHYKNYHSKTCSHCNQRFKRPIDLLIHLNEKKDGKCS</sequence>
<evidence type="ECO:0000259" key="1">
    <source>
        <dbReference type="SMART" id="SM00355"/>
    </source>
</evidence>
<gene>
    <name evidence="2" type="ORF">RDWZM_001378</name>
</gene>
<feature type="domain" description="C2H2-type" evidence="1">
    <location>
        <begin position="294"/>
        <end position="314"/>
    </location>
</feature>
<dbReference type="InterPro" id="IPR013087">
    <property type="entry name" value="Znf_C2H2_type"/>
</dbReference>
<feature type="domain" description="C2H2-type" evidence="1">
    <location>
        <begin position="267"/>
        <end position="292"/>
    </location>
</feature>
<protein>
    <recommendedName>
        <fullName evidence="1">C2H2-type domain-containing protein</fullName>
    </recommendedName>
</protein>
<dbReference type="Proteomes" id="UP001142055">
    <property type="component" value="Chromosome 1"/>
</dbReference>
<evidence type="ECO:0000313" key="3">
    <source>
        <dbReference type="Proteomes" id="UP001142055"/>
    </source>
</evidence>
<organism evidence="2 3">
    <name type="scientific">Blomia tropicalis</name>
    <name type="common">Mite</name>
    <dbReference type="NCBI Taxonomy" id="40697"/>
    <lineage>
        <taxon>Eukaryota</taxon>
        <taxon>Metazoa</taxon>
        <taxon>Ecdysozoa</taxon>
        <taxon>Arthropoda</taxon>
        <taxon>Chelicerata</taxon>
        <taxon>Arachnida</taxon>
        <taxon>Acari</taxon>
        <taxon>Acariformes</taxon>
        <taxon>Sarcoptiformes</taxon>
        <taxon>Astigmata</taxon>
        <taxon>Glycyphagoidea</taxon>
        <taxon>Echimyopodidae</taxon>
        <taxon>Blomia</taxon>
    </lineage>
</organism>
<proteinExistence type="predicted"/>
<dbReference type="AlphaFoldDB" id="A0A9Q0RNW5"/>
<reference evidence="2" key="1">
    <citation type="submission" date="2022-12" db="EMBL/GenBank/DDBJ databases">
        <title>Genome assemblies of Blomia tropicalis.</title>
        <authorList>
            <person name="Cui Y."/>
        </authorList>
    </citation>
    <scope>NUCLEOTIDE SEQUENCE</scope>
    <source>
        <tissue evidence="2">Adult mites</tissue>
    </source>
</reference>
<accession>A0A9Q0RNW5</accession>
<comment type="caution">
    <text evidence="2">The sequence shown here is derived from an EMBL/GenBank/DDBJ whole genome shotgun (WGS) entry which is preliminary data.</text>
</comment>